<name>A0A9N9WCN3_9NEOP</name>
<accession>A0A9N9WCN3</accession>
<dbReference type="InterPro" id="IPR000734">
    <property type="entry name" value="TAG_lipase"/>
</dbReference>
<keyword evidence="3" id="KW-0964">Secreted</keyword>
<proteinExistence type="inferred from homology"/>
<dbReference type="InterPro" id="IPR013818">
    <property type="entry name" value="Lipase"/>
</dbReference>
<dbReference type="EMBL" id="OU893345">
    <property type="protein sequence ID" value="CAG9785427.1"/>
    <property type="molecule type" value="Genomic_DNA"/>
</dbReference>
<feature type="signal peptide" evidence="5">
    <location>
        <begin position="1"/>
        <end position="30"/>
    </location>
</feature>
<dbReference type="GO" id="GO:0016298">
    <property type="term" value="F:lipase activity"/>
    <property type="evidence" value="ECO:0007669"/>
    <property type="project" value="InterPro"/>
</dbReference>
<protein>
    <recommendedName>
        <fullName evidence="6">Lipase domain-containing protein</fullName>
    </recommendedName>
</protein>
<comment type="similarity">
    <text evidence="2 4">Belongs to the AB hydrolase superfamily. Lipase family.</text>
</comment>
<dbReference type="PANTHER" id="PTHR11610">
    <property type="entry name" value="LIPASE"/>
    <property type="match status" value="1"/>
</dbReference>
<dbReference type="Gene3D" id="3.40.50.1820">
    <property type="entry name" value="alpha/beta hydrolase"/>
    <property type="match status" value="1"/>
</dbReference>
<gene>
    <name evidence="7" type="ORF">DIATSA_LOCUS3458</name>
</gene>
<dbReference type="InterPro" id="IPR029058">
    <property type="entry name" value="AB_hydrolase_fold"/>
</dbReference>
<evidence type="ECO:0000313" key="7">
    <source>
        <dbReference type="EMBL" id="CAG9785427.1"/>
    </source>
</evidence>
<comment type="subcellular location">
    <subcellularLocation>
        <location evidence="1">Secreted</location>
    </subcellularLocation>
</comment>
<organism evidence="7 8">
    <name type="scientific">Diatraea saccharalis</name>
    <name type="common">sugarcane borer</name>
    <dbReference type="NCBI Taxonomy" id="40085"/>
    <lineage>
        <taxon>Eukaryota</taxon>
        <taxon>Metazoa</taxon>
        <taxon>Ecdysozoa</taxon>
        <taxon>Arthropoda</taxon>
        <taxon>Hexapoda</taxon>
        <taxon>Insecta</taxon>
        <taxon>Pterygota</taxon>
        <taxon>Neoptera</taxon>
        <taxon>Endopterygota</taxon>
        <taxon>Lepidoptera</taxon>
        <taxon>Glossata</taxon>
        <taxon>Ditrysia</taxon>
        <taxon>Pyraloidea</taxon>
        <taxon>Crambidae</taxon>
        <taxon>Crambinae</taxon>
        <taxon>Diatraea</taxon>
    </lineage>
</organism>
<reference evidence="7" key="2">
    <citation type="submission" date="2022-10" db="EMBL/GenBank/DDBJ databases">
        <authorList>
            <consortium name="ENA_rothamsted_submissions"/>
            <consortium name="culmorum"/>
            <person name="King R."/>
        </authorList>
    </citation>
    <scope>NUCLEOTIDE SEQUENCE</scope>
</reference>
<evidence type="ECO:0000256" key="5">
    <source>
        <dbReference type="SAM" id="SignalP"/>
    </source>
</evidence>
<keyword evidence="8" id="KW-1185">Reference proteome</keyword>
<dbReference type="GO" id="GO:0017171">
    <property type="term" value="F:serine hydrolase activity"/>
    <property type="evidence" value="ECO:0007669"/>
    <property type="project" value="TreeGrafter"/>
</dbReference>
<evidence type="ECO:0000256" key="4">
    <source>
        <dbReference type="RuleBase" id="RU004262"/>
    </source>
</evidence>
<dbReference type="OrthoDB" id="7407350at2759"/>
<evidence type="ECO:0000256" key="3">
    <source>
        <dbReference type="ARBA" id="ARBA00022525"/>
    </source>
</evidence>
<dbReference type="PANTHER" id="PTHR11610:SF37">
    <property type="entry name" value="GH01208P"/>
    <property type="match status" value="1"/>
</dbReference>
<dbReference type="SUPFAM" id="SSF53474">
    <property type="entry name" value="alpha/beta-Hydrolases"/>
    <property type="match status" value="1"/>
</dbReference>
<sequence length="348" mass="37873">MKPSRSIKIKMQIFLLVATILLNILQPGIAAYLRCYKGSLDNFLIAPLNKPPSINSTCFDHNLPTIIYTFGYRGKVNGPATLAIMDAYLATRKRNVILLDWEEEAKGGVLGLPLGYALSAVPNAKKIGQELGETLITMARSGMNMSQIHLLGHSLGAHIMGYAGKRARENGHVVSRITGLDPARALFEGSFALGNGVDRTCARFVDIVHSDPGGYGTSTSSGTVDIWPNYAGSGGTQPGCPNGDFDMFSSEDLCSHDRAWRYFVEAISKPTAFPAASSPDYDTWTTGRQTGPTIYLGDLISTRARGNFYLTTNSAPTFGKGTEGLKPDDNQTRKRRNPTLTRLLKYLR</sequence>
<dbReference type="PRINTS" id="PR00821">
    <property type="entry name" value="TAGLIPASE"/>
</dbReference>
<dbReference type="GO" id="GO:0016042">
    <property type="term" value="P:lipid catabolic process"/>
    <property type="evidence" value="ECO:0007669"/>
    <property type="project" value="TreeGrafter"/>
</dbReference>
<feature type="domain" description="Lipase" evidence="6">
    <location>
        <begin position="49"/>
        <end position="288"/>
    </location>
</feature>
<dbReference type="GO" id="GO:0005615">
    <property type="term" value="C:extracellular space"/>
    <property type="evidence" value="ECO:0007669"/>
    <property type="project" value="TreeGrafter"/>
</dbReference>
<evidence type="ECO:0000313" key="8">
    <source>
        <dbReference type="Proteomes" id="UP001153714"/>
    </source>
</evidence>
<evidence type="ECO:0000256" key="2">
    <source>
        <dbReference type="ARBA" id="ARBA00010701"/>
    </source>
</evidence>
<feature type="chain" id="PRO_5040237405" description="Lipase domain-containing protein" evidence="5">
    <location>
        <begin position="31"/>
        <end position="348"/>
    </location>
</feature>
<dbReference type="AlphaFoldDB" id="A0A9N9WCN3"/>
<dbReference type="Proteomes" id="UP001153714">
    <property type="component" value="Chromosome 14"/>
</dbReference>
<reference evidence="7" key="1">
    <citation type="submission" date="2021-12" db="EMBL/GenBank/DDBJ databases">
        <authorList>
            <person name="King R."/>
        </authorList>
    </citation>
    <scope>NUCLEOTIDE SEQUENCE</scope>
</reference>
<dbReference type="Pfam" id="PF00151">
    <property type="entry name" value="Lipase"/>
    <property type="match status" value="1"/>
</dbReference>
<evidence type="ECO:0000259" key="6">
    <source>
        <dbReference type="Pfam" id="PF00151"/>
    </source>
</evidence>
<evidence type="ECO:0000256" key="1">
    <source>
        <dbReference type="ARBA" id="ARBA00004613"/>
    </source>
</evidence>
<keyword evidence="5" id="KW-0732">Signal</keyword>